<evidence type="ECO:0000313" key="11">
    <source>
        <dbReference type="Proteomes" id="UP000001307"/>
    </source>
</evidence>
<comment type="subcellular location">
    <subcellularLocation>
        <location evidence="1 6 7">Nucleus</location>
    </subcellularLocation>
</comment>
<dbReference type="AlphaFoldDB" id="E4X7I1"/>
<accession>E4X7I1</accession>
<feature type="compositionally biased region" description="Low complexity" evidence="8">
    <location>
        <begin position="278"/>
        <end position="292"/>
    </location>
</feature>
<dbReference type="InParanoid" id="E4X7I1"/>
<dbReference type="Pfam" id="PF00046">
    <property type="entry name" value="Homeodomain"/>
    <property type="match status" value="1"/>
</dbReference>
<dbReference type="Proteomes" id="UP000001307">
    <property type="component" value="Unassembled WGS sequence"/>
</dbReference>
<dbReference type="PROSITE" id="PS00027">
    <property type="entry name" value="HOMEOBOX_1"/>
    <property type="match status" value="1"/>
</dbReference>
<keyword evidence="4 6" id="KW-0539">Nucleus</keyword>
<evidence type="ECO:0000256" key="1">
    <source>
        <dbReference type="ARBA" id="ARBA00004123"/>
    </source>
</evidence>
<dbReference type="SMART" id="SM00389">
    <property type="entry name" value="HOX"/>
    <property type="match status" value="1"/>
</dbReference>
<keyword evidence="2 6" id="KW-0238">DNA-binding</keyword>
<dbReference type="InterPro" id="IPR009057">
    <property type="entry name" value="Homeodomain-like_sf"/>
</dbReference>
<dbReference type="PROSITE" id="PS50071">
    <property type="entry name" value="HOMEOBOX_2"/>
    <property type="match status" value="1"/>
</dbReference>
<dbReference type="PANTHER" id="PTHR24333:SF11">
    <property type="entry name" value="HOMEOBOX PROTEIN BARH-LIKE 1B"/>
    <property type="match status" value="1"/>
</dbReference>
<dbReference type="PRINTS" id="PR00031">
    <property type="entry name" value="HTHREPRESSR"/>
</dbReference>
<dbReference type="PANTHER" id="PTHR24333">
    <property type="entry name" value="HOMEO BOX HB9 LIKE A-RELATED"/>
    <property type="match status" value="1"/>
</dbReference>
<keyword evidence="3 6" id="KW-0371">Homeobox</keyword>
<evidence type="ECO:0000313" key="10">
    <source>
        <dbReference type="EMBL" id="CBY18653.1"/>
    </source>
</evidence>
<dbReference type="GO" id="GO:0005634">
    <property type="term" value="C:nucleus"/>
    <property type="evidence" value="ECO:0007669"/>
    <property type="project" value="UniProtKB-SubCell"/>
</dbReference>
<evidence type="ECO:0000256" key="7">
    <source>
        <dbReference type="RuleBase" id="RU000682"/>
    </source>
</evidence>
<keyword evidence="11" id="KW-1185">Reference proteome</keyword>
<gene>
    <name evidence="10" type="ORF">GSOID_T00003517001</name>
</gene>
<organism evidence="10">
    <name type="scientific">Oikopleura dioica</name>
    <name type="common">Tunicate</name>
    <dbReference type="NCBI Taxonomy" id="34765"/>
    <lineage>
        <taxon>Eukaryota</taxon>
        <taxon>Metazoa</taxon>
        <taxon>Chordata</taxon>
        <taxon>Tunicata</taxon>
        <taxon>Appendicularia</taxon>
        <taxon>Copelata</taxon>
        <taxon>Oikopleuridae</taxon>
        <taxon>Oikopleura</taxon>
    </lineage>
</organism>
<feature type="compositionally biased region" description="Polar residues" evidence="8">
    <location>
        <begin position="324"/>
        <end position="335"/>
    </location>
</feature>
<dbReference type="InterPro" id="IPR000047">
    <property type="entry name" value="HTH_motif"/>
</dbReference>
<comment type="similarity">
    <text evidence="5">Belongs to the BAR homeobox family.</text>
</comment>
<evidence type="ECO:0000256" key="8">
    <source>
        <dbReference type="SAM" id="MobiDB-lite"/>
    </source>
</evidence>
<evidence type="ECO:0000256" key="3">
    <source>
        <dbReference type="ARBA" id="ARBA00023155"/>
    </source>
</evidence>
<dbReference type="CDD" id="cd00086">
    <property type="entry name" value="homeodomain"/>
    <property type="match status" value="1"/>
</dbReference>
<feature type="DNA-binding region" description="Homeobox" evidence="6">
    <location>
        <begin position="195"/>
        <end position="254"/>
    </location>
</feature>
<protein>
    <recommendedName>
        <fullName evidence="9">Homeobox domain-containing protein</fullName>
    </recommendedName>
</protein>
<dbReference type="GO" id="GO:0003677">
    <property type="term" value="F:DNA binding"/>
    <property type="evidence" value="ECO:0007669"/>
    <property type="project" value="UniProtKB-UniRule"/>
</dbReference>
<proteinExistence type="inferred from homology"/>
<evidence type="ECO:0000256" key="2">
    <source>
        <dbReference type="ARBA" id="ARBA00023125"/>
    </source>
</evidence>
<feature type="region of interest" description="Disordered" evidence="8">
    <location>
        <begin position="250"/>
        <end position="335"/>
    </location>
</feature>
<feature type="domain" description="Homeobox" evidence="9">
    <location>
        <begin position="193"/>
        <end position="253"/>
    </location>
</feature>
<dbReference type="OrthoDB" id="6159439at2759"/>
<evidence type="ECO:0000256" key="6">
    <source>
        <dbReference type="PROSITE-ProRule" id="PRU00108"/>
    </source>
</evidence>
<evidence type="ECO:0000256" key="5">
    <source>
        <dbReference type="ARBA" id="ARBA00038196"/>
    </source>
</evidence>
<dbReference type="EMBL" id="FN653028">
    <property type="protein sequence ID" value="CBY18653.1"/>
    <property type="molecule type" value="Genomic_DNA"/>
</dbReference>
<name>E4X7I1_OIKDI</name>
<evidence type="ECO:0000256" key="4">
    <source>
        <dbReference type="ARBA" id="ARBA00023242"/>
    </source>
</evidence>
<evidence type="ECO:0000259" key="9">
    <source>
        <dbReference type="PROSITE" id="PS50071"/>
    </source>
</evidence>
<dbReference type="InterPro" id="IPR050848">
    <property type="entry name" value="Homeobox_TF"/>
</dbReference>
<dbReference type="InterPro" id="IPR001356">
    <property type="entry name" value="HD"/>
</dbReference>
<dbReference type="Gene3D" id="1.10.10.60">
    <property type="entry name" value="Homeodomain-like"/>
    <property type="match status" value="1"/>
</dbReference>
<reference evidence="10" key="1">
    <citation type="journal article" date="2010" name="Science">
        <title>Plasticity of animal genome architecture unmasked by rapid evolution of a pelagic tunicate.</title>
        <authorList>
            <person name="Denoeud F."/>
            <person name="Henriet S."/>
            <person name="Mungpakdee S."/>
            <person name="Aury J.M."/>
            <person name="Da Silva C."/>
            <person name="Brinkmann H."/>
            <person name="Mikhaleva J."/>
            <person name="Olsen L.C."/>
            <person name="Jubin C."/>
            <person name="Canestro C."/>
            <person name="Bouquet J.M."/>
            <person name="Danks G."/>
            <person name="Poulain J."/>
            <person name="Campsteijn C."/>
            <person name="Adamski M."/>
            <person name="Cross I."/>
            <person name="Yadetie F."/>
            <person name="Muffato M."/>
            <person name="Louis A."/>
            <person name="Butcher S."/>
            <person name="Tsagkogeorga G."/>
            <person name="Konrad A."/>
            <person name="Singh S."/>
            <person name="Jensen M.F."/>
            <person name="Cong E.H."/>
            <person name="Eikeseth-Otteraa H."/>
            <person name="Noel B."/>
            <person name="Anthouard V."/>
            <person name="Porcel B.M."/>
            <person name="Kachouri-Lafond R."/>
            <person name="Nishino A."/>
            <person name="Ugolini M."/>
            <person name="Chourrout P."/>
            <person name="Nishida H."/>
            <person name="Aasland R."/>
            <person name="Huzurbazar S."/>
            <person name="Westhof E."/>
            <person name="Delsuc F."/>
            <person name="Lehrach H."/>
            <person name="Reinhardt R."/>
            <person name="Weissenbach J."/>
            <person name="Roy S.W."/>
            <person name="Artiguenave F."/>
            <person name="Postlethwait J.H."/>
            <person name="Manak J.R."/>
            <person name="Thompson E.M."/>
            <person name="Jaillon O."/>
            <person name="Du Pasquier L."/>
            <person name="Boudinot P."/>
            <person name="Liberles D.A."/>
            <person name="Volff J.N."/>
            <person name="Philippe H."/>
            <person name="Lenhard B."/>
            <person name="Roest Crollius H."/>
            <person name="Wincker P."/>
            <person name="Chourrout D."/>
        </authorList>
    </citation>
    <scope>NUCLEOTIDE SEQUENCE [LARGE SCALE GENOMIC DNA]</scope>
</reference>
<dbReference type="SUPFAM" id="SSF46689">
    <property type="entry name" value="Homeodomain-like"/>
    <property type="match status" value="1"/>
</dbReference>
<feature type="compositionally biased region" description="Basic and acidic residues" evidence="8">
    <location>
        <begin position="258"/>
        <end position="269"/>
    </location>
</feature>
<dbReference type="GO" id="GO:0000981">
    <property type="term" value="F:DNA-binding transcription factor activity, RNA polymerase II-specific"/>
    <property type="evidence" value="ECO:0007669"/>
    <property type="project" value="InterPro"/>
</dbReference>
<sequence length="335" mass="37527">MKNEMNDLWPDSCAELAPSSRQTKTLFEDDGRKRVCPRRRALTGRDPNPNSSLLRFCPISVELPARRHRRFKKRYFPGINSASPVSSCPDSKKPRPSRSSSFMIEDILSSQARLNAITEHHAQQTIAQAQAAALSNNIALTNAAILQSMNRGLTPRVPGLIPPATLNPGLSPFGMFPYGLNPLWRMHLDHRVRKCRRSRTVFTEGQLLRLEREFDTKKYLSTSDRVGLAAELGLTQLQVKTWYQNRRMKWKKQNRSKLNPEDLEGKSESSEEEEIDEAYSSSSDPSNSVNVNKEAAISPVKSDGTSGSEIIPEPIQKSPELVQSEVSTTSIPQTA</sequence>
<dbReference type="InterPro" id="IPR017970">
    <property type="entry name" value="Homeobox_CS"/>
</dbReference>